<evidence type="ECO:0000256" key="2">
    <source>
        <dbReference type="ARBA" id="ARBA00022729"/>
    </source>
</evidence>
<sequence>MIKALILCVLIATVFSLDYVSFEEMKDLRDNLIVAFADSDTHADTMDILKNLEGQELFEGFRFICVDKQLDENKEVFSQGFDDSLLPLLFIVTPEEGVDRVGGTTEEALTQAMTYKRMEGNDELVLTLTSKAEIEELYTRSLPVMIKCFEQWCGHCKALAPVYAKAATIYEDRAILAEIECSLNEETQEFCASAGVKGFPTVFGLHDGQLLQYNMPRTVPALSLFIDTLTSEPELIVQQEMMHKAEEARQAETERDVHERIAEAEARVAELEAENADLQTKVDKKQVVDDSKDEL</sequence>
<evidence type="ECO:0000256" key="1">
    <source>
        <dbReference type="ARBA" id="ARBA00006347"/>
    </source>
</evidence>
<dbReference type="InterPro" id="IPR036249">
    <property type="entry name" value="Thioredoxin-like_sf"/>
</dbReference>
<evidence type="ECO:0000256" key="4">
    <source>
        <dbReference type="SAM" id="SignalP"/>
    </source>
</evidence>
<feature type="coiled-coil region" evidence="3">
    <location>
        <begin position="254"/>
        <end position="288"/>
    </location>
</feature>
<organism evidence="6 7">
    <name type="scientific">Carpediemonas membranifera</name>
    <dbReference type="NCBI Taxonomy" id="201153"/>
    <lineage>
        <taxon>Eukaryota</taxon>
        <taxon>Metamonada</taxon>
        <taxon>Carpediemonas-like organisms</taxon>
        <taxon>Carpediemonas</taxon>
    </lineage>
</organism>
<feature type="signal peptide" evidence="4">
    <location>
        <begin position="1"/>
        <end position="16"/>
    </location>
</feature>
<proteinExistence type="inferred from homology"/>
<dbReference type="Gene3D" id="3.40.30.10">
    <property type="entry name" value="Glutaredoxin"/>
    <property type="match status" value="1"/>
</dbReference>
<dbReference type="InterPro" id="IPR051063">
    <property type="entry name" value="PDI"/>
</dbReference>
<evidence type="ECO:0000313" key="7">
    <source>
        <dbReference type="Proteomes" id="UP000717585"/>
    </source>
</evidence>
<dbReference type="Pfam" id="PF00085">
    <property type="entry name" value="Thioredoxin"/>
    <property type="match status" value="1"/>
</dbReference>
<accession>A0A8J6B1F0</accession>
<dbReference type="EMBL" id="JAHDYR010000062">
    <property type="protein sequence ID" value="KAG9390977.1"/>
    <property type="molecule type" value="Genomic_DNA"/>
</dbReference>
<keyword evidence="2 4" id="KW-0732">Signal</keyword>
<feature type="chain" id="PRO_5035241173" evidence="4">
    <location>
        <begin position="17"/>
        <end position="295"/>
    </location>
</feature>
<dbReference type="InterPro" id="IPR017937">
    <property type="entry name" value="Thioredoxin_CS"/>
</dbReference>
<feature type="domain" description="Thioredoxin" evidence="5">
    <location>
        <begin position="104"/>
        <end position="231"/>
    </location>
</feature>
<protein>
    <submittedName>
        <fullName evidence="6">Protein disulfide isomerase</fullName>
    </submittedName>
</protein>
<dbReference type="PROSITE" id="PS51352">
    <property type="entry name" value="THIOREDOXIN_2"/>
    <property type="match status" value="1"/>
</dbReference>
<dbReference type="SUPFAM" id="SSF52833">
    <property type="entry name" value="Thioredoxin-like"/>
    <property type="match status" value="1"/>
</dbReference>
<dbReference type="GO" id="GO:0006457">
    <property type="term" value="P:protein folding"/>
    <property type="evidence" value="ECO:0007669"/>
    <property type="project" value="TreeGrafter"/>
</dbReference>
<evidence type="ECO:0000313" key="6">
    <source>
        <dbReference type="EMBL" id="KAG9390977.1"/>
    </source>
</evidence>
<dbReference type="InterPro" id="IPR013766">
    <property type="entry name" value="Thioredoxin_domain"/>
</dbReference>
<dbReference type="OrthoDB" id="427280at2759"/>
<reference evidence="6" key="1">
    <citation type="submission" date="2021-05" db="EMBL/GenBank/DDBJ databases">
        <title>A free-living protist that lacks canonical eukaryotic 1 DNA replication and segregation systems.</title>
        <authorList>
            <person name="Salas-Leiva D.E."/>
            <person name="Tromer E.C."/>
            <person name="Curtis B.A."/>
            <person name="Jerlstrom-Hultqvist J."/>
            <person name="Kolisko M."/>
            <person name="Yi Z."/>
            <person name="Salas-Leiva J.S."/>
            <person name="Gallot-Lavallee L."/>
            <person name="Kops G.J.P.L."/>
            <person name="Archibald J.M."/>
            <person name="Simpson A.G.B."/>
            <person name="Roger A.J."/>
        </authorList>
    </citation>
    <scope>NUCLEOTIDE SEQUENCE</scope>
    <source>
        <strain evidence="6">BICM</strain>
    </source>
</reference>
<dbReference type="GO" id="GO:0005783">
    <property type="term" value="C:endoplasmic reticulum"/>
    <property type="evidence" value="ECO:0007669"/>
    <property type="project" value="TreeGrafter"/>
</dbReference>
<dbReference type="PROSITE" id="PS00194">
    <property type="entry name" value="THIOREDOXIN_1"/>
    <property type="match status" value="1"/>
</dbReference>
<dbReference type="CDD" id="cd02961">
    <property type="entry name" value="PDI_a_family"/>
    <property type="match status" value="1"/>
</dbReference>
<gene>
    <name evidence="6" type="ORF">J8273_7250</name>
</gene>
<keyword evidence="3" id="KW-0175">Coiled coil</keyword>
<dbReference type="GO" id="GO:0003756">
    <property type="term" value="F:protein disulfide isomerase activity"/>
    <property type="evidence" value="ECO:0007669"/>
    <property type="project" value="TreeGrafter"/>
</dbReference>
<comment type="similarity">
    <text evidence="1">Belongs to the protein disulfide isomerase family.</text>
</comment>
<comment type="caution">
    <text evidence="6">The sequence shown here is derived from an EMBL/GenBank/DDBJ whole genome shotgun (WGS) entry which is preliminary data.</text>
</comment>
<evidence type="ECO:0000259" key="5">
    <source>
        <dbReference type="PROSITE" id="PS51352"/>
    </source>
</evidence>
<dbReference type="PANTHER" id="PTHR45672">
    <property type="entry name" value="PROTEIN DISULFIDE-ISOMERASE C17H9.14C-RELATED"/>
    <property type="match status" value="1"/>
</dbReference>
<dbReference type="AlphaFoldDB" id="A0A8J6B1F0"/>
<dbReference type="PANTHER" id="PTHR45672:SF3">
    <property type="entry name" value="THIOREDOXIN DOMAIN-CONTAINING PROTEIN 5"/>
    <property type="match status" value="1"/>
</dbReference>
<evidence type="ECO:0000256" key="3">
    <source>
        <dbReference type="SAM" id="Coils"/>
    </source>
</evidence>
<keyword evidence="6" id="KW-0413">Isomerase</keyword>
<keyword evidence="7" id="KW-1185">Reference proteome</keyword>
<dbReference type="Proteomes" id="UP000717585">
    <property type="component" value="Unassembled WGS sequence"/>
</dbReference>
<name>A0A8J6B1F0_9EUKA</name>